<keyword evidence="1" id="KW-0472">Membrane</keyword>
<feature type="domain" description="Sulfatase-modifying factor enzyme-like" evidence="2">
    <location>
        <begin position="654"/>
        <end position="900"/>
    </location>
</feature>
<dbReference type="OrthoDB" id="9768004at2"/>
<dbReference type="RefSeq" id="WP_137338996.1">
    <property type="nucleotide sequence ID" value="NZ_SZVO01000002.1"/>
</dbReference>
<keyword evidence="4" id="KW-1185">Reference proteome</keyword>
<evidence type="ECO:0000313" key="4">
    <source>
        <dbReference type="Proteomes" id="UP000304900"/>
    </source>
</evidence>
<keyword evidence="1" id="KW-1133">Transmembrane helix</keyword>
<reference evidence="3 4" key="1">
    <citation type="submission" date="2019-05" db="EMBL/GenBank/DDBJ databases">
        <title>Dyadobacter AR-3-8 sp. nov., isolated from arctic soil.</title>
        <authorList>
            <person name="Chaudhary D.K."/>
        </authorList>
    </citation>
    <scope>NUCLEOTIDE SEQUENCE [LARGE SCALE GENOMIC DNA]</scope>
    <source>
        <strain evidence="3 4">AR-3-8</strain>
    </source>
</reference>
<dbReference type="InterPro" id="IPR005532">
    <property type="entry name" value="SUMF_dom"/>
</dbReference>
<comment type="caution">
    <text evidence="3">The sequence shown here is derived from an EMBL/GenBank/DDBJ whole genome shotgun (WGS) entry which is preliminary data.</text>
</comment>
<dbReference type="SUPFAM" id="SSF52540">
    <property type="entry name" value="P-loop containing nucleoside triphosphate hydrolases"/>
    <property type="match status" value="1"/>
</dbReference>
<dbReference type="InterPro" id="IPR027417">
    <property type="entry name" value="P-loop_NTPase"/>
</dbReference>
<evidence type="ECO:0000256" key="1">
    <source>
        <dbReference type="SAM" id="Phobius"/>
    </source>
</evidence>
<dbReference type="SUPFAM" id="SSF56436">
    <property type="entry name" value="C-type lectin-like"/>
    <property type="match status" value="1"/>
</dbReference>
<dbReference type="EMBL" id="SZVO01000002">
    <property type="protein sequence ID" value="TKT93320.1"/>
    <property type="molecule type" value="Genomic_DNA"/>
</dbReference>
<accession>A0A4U6D7B9</accession>
<dbReference type="InterPro" id="IPR016187">
    <property type="entry name" value="CTDL_fold"/>
</dbReference>
<dbReference type="PANTHER" id="PTHR23150:SF19">
    <property type="entry name" value="FORMYLGLYCINE-GENERATING ENZYME"/>
    <property type="match status" value="1"/>
</dbReference>
<evidence type="ECO:0000313" key="3">
    <source>
        <dbReference type="EMBL" id="TKT93320.1"/>
    </source>
</evidence>
<name>A0A4U6D7B9_9BACT</name>
<feature type="transmembrane region" description="Helical" evidence="1">
    <location>
        <begin position="232"/>
        <end position="251"/>
    </location>
</feature>
<dbReference type="GO" id="GO:0120147">
    <property type="term" value="F:formylglycine-generating oxidase activity"/>
    <property type="evidence" value="ECO:0007669"/>
    <property type="project" value="TreeGrafter"/>
</dbReference>
<protein>
    <recommendedName>
        <fullName evidence="2">Sulfatase-modifying factor enzyme-like domain-containing protein</fullName>
    </recommendedName>
</protein>
<dbReference type="Gene3D" id="3.40.50.300">
    <property type="entry name" value="P-loop containing nucleotide triphosphate hydrolases"/>
    <property type="match status" value="1"/>
</dbReference>
<evidence type="ECO:0000259" key="2">
    <source>
        <dbReference type="Pfam" id="PF03781"/>
    </source>
</evidence>
<sequence>MSNVVYKKLVQLLEQIAKVSFSDIIESEDIEGFQELNVWKYPLNSPLGTPRYCYVIVPGPEDSILPEIEKPDSYIIIDCFENFEERSDATNPYHFLTDFIFNADEYYKYLRRQSVYRDIDSLYTGRKVSFFNHQEECLQSLEQGFSLEGLIYEWKKNCSKPLLILGERGIGKSWSVQNFCRIGAEQYHSNPWVESLPIYINLKLLSGNTSGLTDIRELTFYHLKNLYGIRIFGNYATFLSLINLGMVILVLDGLDEMSKEVSNEIVIKNLWQVFTLFSGSSKFILTSRKNFFSSGDQIKEHFSYEEYLAVRNVKNLPERVYKDEERRIRQDFNIWEIEPFEIDARIHLLEKAHNISNNFLEAGLRLLQEFEHCSEQTIEREIFNLWDIPGYFLPILRLLSTENAISRYDLFEQCINLVIIEYNIETNRALDRFRIITSAADTYPDQDVSIRSYSFGVSEKNEILRKLAWYMIERNLVQFSMTEFPDFIREIDGQDFDILLNDLQTQTVITLKDEGKYGFVSESIFGFYVANHILLLLESPDFGKVKLGLQNLGRYDLSSSSVMRKASVFLREKLTGARSTNTFEVIHGLENGVRDIILYDPPYSAWQKYLTRNIEILGISLKEIPRVKDVWVSAPISYAGNKVDELMLLIPGTEDINPFFLGLTEVTNRQYYEFLYDDINEDPIENNEFLTRWWRKSESKNPINPFREIINYYHIIFWSSKTRIPAEKEDHPIVWVSWYAAAMYCNWLSRKEGMTCYYNFEIEEGKFKRLTFNRTSYGYRLPTSKEWIYAAREGGSDFDSFLDNIENAREKIRIMEKFSKMSFDTYPVKNENANKLGIYGLMGNVREWVETESENDQLFSYSLQSIKGVGWLSDDKSFNFNSDSFLIAQNNNADVGFRICRSLSDIERKRVDEANLNWYKG</sequence>
<keyword evidence="1" id="KW-0812">Transmembrane</keyword>
<proteinExistence type="predicted"/>
<organism evidence="3 4">
    <name type="scientific">Dyadobacter frigoris</name>
    <dbReference type="NCBI Taxonomy" id="2576211"/>
    <lineage>
        <taxon>Bacteria</taxon>
        <taxon>Pseudomonadati</taxon>
        <taxon>Bacteroidota</taxon>
        <taxon>Cytophagia</taxon>
        <taxon>Cytophagales</taxon>
        <taxon>Spirosomataceae</taxon>
        <taxon>Dyadobacter</taxon>
    </lineage>
</organism>
<dbReference type="AlphaFoldDB" id="A0A4U6D7B9"/>
<dbReference type="InterPro" id="IPR051043">
    <property type="entry name" value="Sulfatase_Mod_Factor_Kinase"/>
</dbReference>
<dbReference type="Gene3D" id="3.90.1580.10">
    <property type="entry name" value="paralog of FGE (formylglycine-generating enzyme)"/>
    <property type="match status" value="1"/>
</dbReference>
<dbReference type="PANTHER" id="PTHR23150">
    <property type="entry name" value="SULFATASE MODIFYING FACTOR 1, 2"/>
    <property type="match status" value="1"/>
</dbReference>
<dbReference type="Proteomes" id="UP000304900">
    <property type="component" value="Unassembled WGS sequence"/>
</dbReference>
<dbReference type="Pfam" id="PF03781">
    <property type="entry name" value="FGE-sulfatase"/>
    <property type="match status" value="1"/>
</dbReference>
<gene>
    <name evidence="3" type="ORF">FDK13_05565</name>
</gene>
<dbReference type="InterPro" id="IPR042095">
    <property type="entry name" value="SUMF_sf"/>
</dbReference>